<feature type="domain" description="CHAT" evidence="2">
    <location>
        <begin position="146"/>
        <end position="313"/>
    </location>
</feature>
<reference evidence="3 4" key="1">
    <citation type="submission" date="2024-10" db="EMBL/GenBank/DDBJ databases">
        <title>The Natural Products Discovery Center: Release of the First 8490 Sequenced Strains for Exploring Actinobacteria Biosynthetic Diversity.</title>
        <authorList>
            <person name="Kalkreuter E."/>
            <person name="Kautsar S.A."/>
            <person name="Yang D."/>
            <person name="Bader C.D."/>
            <person name="Teijaro C.N."/>
            <person name="Fluegel L."/>
            <person name="Davis C.M."/>
            <person name="Simpson J.R."/>
            <person name="Lauterbach L."/>
            <person name="Steele A.D."/>
            <person name="Gui C."/>
            <person name="Meng S."/>
            <person name="Li G."/>
            <person name="Viehrig K."/>
            <person name="Ye F."/>
            <person name="Su P."/>
            <person name="Kiefer A.F."/>
            <person name="Nichols A."/>
            <person name="Cepeda A.J."/>
            <person name="Yan W."/>
            <person name="Fan B."/>
            <person name="Jiang Y."/>
            <person name="Adhikari A."/>
            <person name="Zheng C.-J."/>
            <person name="Schuster L."/>
            <person name="Cowan T.M."/>
            <person name="Smanski M.J."/>
            <person name="Chevrette M.G."/>
            <person name="De Carvalho L.P.S."/>
            <person name="Shen B."/>
        </authorList>
    </citation>
    <scope>NUCLEOTIDE SEQUENCE [LARGE SCALE GENOMIC DNA]</scope>
    <source>
        <strain evidence="3 4">NPDC007066</strain>
    </source>
</reference>
<keyword evidence="4" id="KW-1185">Reference proteome</keyword>
<sequence length="322" mass="33429">MRARKLITRGRSARPCAFSSGDRPAPASCGDAPPGCCSRPAGGSVGSGCSDRSLRSSTLTASPDARSRPSPPGSTPRVIATSRLQVHHPLRQVRQVRPRLCRAPGAAPCRGERDGGALAAPHEPGDDPFAVFGAQEHAQSELHDTLDPGAGTLVVALPQIPGAEPLGHAGKEAARVAELLRPAEPVTVLTGPAATSQSVLDALPRHGTAHVVCHGLTDPLDPLDPLGSRLLLADHRERPLTLAVLADLRLRDADPADLAHLSACSTGVTAHRLADECVHITAAFQLCGCRQVVGTLWPVTDAAAEAVAEAFHARRVCPAPKP</sequence>
<evidence type="ECO:0000313" key="3">
    <source>
        <dbReference type="EMBL" id="MFE9228914.1"/>
    </source>
</evidence>
<dbReference type="EMBL" id="JBIAFP010000021">
    <property type="protein sequence ID" value="MFE9228914.1"/>
    <property type="molecule type" value="Genomic_DNA"/>
</dbReference>
<protein>
    <submittedName>
        <fullName evidence="3">CHAT domain-containing protein</fullName>
    </submittedName>
</protein>
<gene>
    <name evidence="3" type="ORF">ACFYM3_30730</name>
</gene>
<evidence type="ECO:0000259" key="2">
    <source>
        <dbReference type="Pfam" id="PF12770"/>
    </source>
</evidence>
<name>A0ABW6LKH9_9ACTN</name>
<evidence type="ECO:0000313" key="4">
    <source>
        <dbReference type="Proteomes" id="UP001601288"/>
    </source>
</evidence>
<feature type="compositionally biased region" description="Basic residues" evidence="1">
    <location>
        <begin position="1"/>
        <end position="12"/>
    </location>
</feature>
<proteinExistence type="predicted"/>
<dbReference type="InterPro" id="IPR024983">
    <property type="entry name" value="CHAT_dom"/>
</dbReference>
<comment type="caution">
    <text evidence="3">The sequence shown here is derived from an EMBL/GenBank/DDBJ whole genome shotgun (WGS) entry which is preliminary data.</text>
</comment>
<organism evidence="3 4">
    <name type="scientific">Streptomyces massasporeus</name>
    <dbReference type="NCBI Taxonomy" id="67324"/>
    <lineage>
        <taxon>Bacteria</taxon>
        <taxon>Bacillati</taxon>
        <taxon>Actinomycetota</taxon>
        <taxon>Actinomycetes</taxon>
        <taxon>Kitasatosporales</taxon>
        <taxon>Streptomycetaceae</taxon>
        <taxon>Streptomyces</taxon>
    </lineage>
</organism>
<feature type="region of interest" description="Disordered" evidence="1">
    <location>
        <begin position="1"/>
        <end position="77"/>
    </location>
</feature>
<accession>A0ABW6LKH9</accession>
<evidence type="ECO:0000256" key="1">
    <source>
        <dbReference type="SAM" id="MobiDB-lite"/>
    </source>
</evidence>
<dbReference type="RefSeq" id="WP_358284898.1">
    <property type="nucleotide sequence ID" value="NZ_JBEYGJ010000021.1"/>
</dbReference>
<dbReference type="Pfam" id="PF12770">
    <property type="entry name" value="CHAT"/>
    <property type="match status" value="1"/>
</dbReference>
<dbReference type="Proteomes" id="UP001601288">
    <property type="component" value="Unassembled WGS sequence"/>
</dbReference>